<dbReference type="SUPFAM" id="SSF51366">
    <property type="entry name" value="Ribulose-phoshate binding barrel"/>
    <property type="match status" value="1"/>
</dbReference>
<evidence type="ECO:0000313" key="3">
    <source>
        <dbReference type="EMBL" id="OGG76098.1"/>
    </source>
</evidence>
<evidence type="ECO:0000259" key="2">
    <source>
        <dbReference type="SMART" id="SM00934"/>
    </source>
</evidence>
<comment type="caution">
    <text evidence="3">The sequence shown here is derived from an EMBL/GenBank/DDBJ whole genome shotgun (WGS) entry which is preliminary data.</text>
</comment>
<proteinExistence type="predicted"/>
<reference evidence="3 4" key="1">
    <citation type="journal article" date="2016" name="Nat. Commun.">
        <title>Thousands of microbial genomes shed light on interconnected biogeochemical processes in an aquifer system.</title>
        <authorList>
            <person name="Anantharaman K."/>
            <person name="Brown C.T."/>
            <person name="Hug L.A."/>
            <person name="Sharon I."/>
            <person name="Castelle C.J."/>
            <person name="Probst A.J."/>
            <person name="Thomas B.C."/>
            <person name="Singh A."/>
            <person name="Wilkins M.J."/>
            <person name="Karaoz U."/>
            <person name="Brodie E.L."/>
            <person name="Williams K.H."/>
            <person name="Hubbard S.S."/>
            <person name="Banfield J.F."/>
        </authorList>
    </citation>
    <scope>NUCLEOTIDE SEQUENCE [LARGE SCALE GENOMIC DNA]</scope>
</reference>
<dbReference type="Proteomes" id="UP000178587">
    <property type="component" value="Unassembled WGS sequence"/>
</dbReference>
<feature type="domain" description="Orotidine 5'-phosphate decarboxylase" evidence="2">
    <location>
        <begin position="10"/>
        <end position="245"/>
    </location>
</feature>
<dbReference type="Pfam" id="PF00215">
    <property type="entry name" value="OMPdecase"/>
    <property type="match status" value="1"/>
</dbReference>
<dbReference type="Gene3D" id="3.20.20.70">
    <property type="entry name" value="Aldolase class I"/>
    <property type="match status" value="1"/>
</dbReference>
<name>A0A1F6ER39_9BACT</name>
<gene>
    <name evidence="3" type="ORF">A3A34_00735</name>
</gene>
<dbReference type="STRING" id="1798507.A3A34_00735"/>
<keyword evidence="1" id="KW-0456">Lyase</keyword>
<protein>
    <recommendedName>
        <fullName evidence="2">Orotidine 5'-phosphate decarboxylase domain-containing protein</fullName>
    </recommendedName>
</protein>
<organism evidence="3 4">
    <name type="scientific">Candidatus Kaiserbacteria bacterium RIFCSPLOWO2_01_FULL_50_24</name>
    <dbReference type="NCBI Taxonomy" id="1798507"/>
    <lineage>
        <taxon>Bacteria</taxon>
        <taxon>Candidatus Kaiseribacteriota</taxon>
    </lineage>
</organism>
<dbReference type="AlphaFoldDB" id="A0A1F6ER39"/>
<accession>A0A1F6ER39</accession>
<evidence type="ECO:0000256" key="1">
    <source>
        <dbReference type="ARBA" id="ARBA00023239"/>
    </source>
</evidence>
<dbReference type="InterPro" id="IPR001754">
    <property type="entry name" value="OMPdeCOase_dom"/>
</dbReference>
<sequence>MEKSVQNGPFLWVALDSLVEDELGTFAVMDTLEKVEGDFGFKVGGDYLLKRSAKDARARLSSRPAFADIKMWSSADVMERSLHILHDAGFEATNAYALAGGYDREGGDELKRAITAFREHHTGSRLRIYALTVLTHYSNTYSKRQFSRELHWQVRAMVGEGIAAGAVGVIVPGTTLSSVDDLLLRGAHSSILKIIPGIRRAGEVNDDRQKQVIRPEDIAGRTDVEAVVGEPIMGSSDSKSALEQMLKALQG</sequence>
<dbReference type="GO" id="GO:0004590">
    <property type="term" value="F:orotidine-5'-phosphate decarboxylase activity"/>
    <property type="evidence" value="ECO:0007669"/>
    <property type="project" value="InterPro"/>
</dbReference>
<dbReference type="InterPro" id="IPR013785">
    <property type="entry name" value="Aldolase_TIM"/>
</dbReference>
<dbReference type="GO" id="GO:0006207">
    <property type="term" value="P:'de novo' pyrimidine nucleobase biosynthetic process"/>
    <property type="evidence" value="ECO:0007669"/>
    <property type="project" value="InterPro"/>
</dbReference>
<evidence type="ECO:0000313" key="4">
    <source>
        <dbReference type="Proteomes" id="UP000178587"/>
    </source>
</evidence>
<dbReference type="InterPro" id="IPR011060">
    <property type="entry name" value="RibuloseP-bd_barrel"/>
</dbReference>
<dbReference type="SMART" id="SM00934">
    <property type="entry name" value="OMPdecase"/>
    <property type="match status" value="1"/>
</dbReference>
<dbReference type="EMBL" id="MFLU01000003">
    <property type="protein sequence ID" value="OGG76098.1"/>
    <property type="molecule type" value="Genomic_DNA"/>
</dbReference>